<organism evidence="2 3">
    <name type="scientific">Tenebrio molitor</name>
    <name type="common">Yellow mealworm beetle</name>
    <dbReference type="NCBI Taxonomy" id="7067"/>
    <lineage>
        <taxon>Eukaryota</taxon>
        <taxon>Metazoa</taxon>
        <taxon>Ecdysozoa</taxon>
        <taxon>Arthropoda</taxon>
        <taxon>Hexapoda</taxon>
        <taxon>Insecta</taxon>
        <taxon>Pterygota</taxon>
        <taxon>Neoptera</taxon>
        <taxon>Endopterygota</taxon>
        <taxon>Coleoptera</taxon>
        <taxon>Polyphaga</taxon>
        <taxon>Cucujiformia</taxon>
        <taxon>Tenebrionidae</taxon>
        <taxon>Tenebrio</taxon>
    </lineage>
</organism>
<evidence type="ECO:0000313" key="3">
    <source>
        <dbReference type="Proteomes" id="UP000719412"/>
    </source>
</evidence>
<protein>
    <recommendedName>
        <fullName evidence="4">Secreted protein</fullName>
    </recommendedName>
</protein>
<keyword evidence="1" id="KW-0732">Signal</keyword>
<evidence type="ECO:0000256" key="1">
    <source>
        <dbReference type="SAM" id="SignalP"/>
    </source>
</evidence>
<keyword evidence="3" id="KW-1185">Reference proteome</keyword>
<feature type="chain" id="PRO_5035312152" description="Secreted protein" evidence="1">
    <location>
        <begin position="22"/>
        <end position="167"/>
    </location>
</feature>
<evidence type="ECO:0000313" key="2">
    <source>
        <dbReference type="EMBL" id="KAH0811788.1"/>
    </source>
</evidence>
<reference evidence="2" key="1">
    <citation type="journal article" date="2020" name="J Insects Food Feed">
        <title>The yellow mealworm (Tenebrio molitor) genome: a resource for the emerging insects as food and feed industry.</title>
        <authorList>
            <person name="Eriksson T."/>
            <person name="Andere A."/>
            <person name="Kelstrup H."/>
            <person name="Emery V."/>
            <person name="Picard C."/>
        </authorList>
    </citation>
    <scope>NUCLEOTIDE SEQUENCE</scope>
    <source>
        <strain evidence="2">Stoneville</strain>
        <tissue evidence="2">Whole head</tissue>
    </source>
</reference>
<reference evidence="2" key="2">
    <citation type="submission" date="2021-08" db="EMBL/GenBank/DDBJ databases">
        <authorList>
            <person name="Eriksson T."/>
        </authorList>
    </citation>
    <scope>NUCLEOTIDE SEQUENCE</scope>
    <source>
        <strain evidence="2">Stoneville</strain>
        <tissue evidence="2">Whole head</tissue>
    </source>
</reference>
<feature type="signal peptide" evidence="1">
    <location>
        <begin position="1"/>
        <end position="21"/>
    </location>
</feature>
<accession>A0A8J6HDN8</accession>
<dbReference type="Proteomes" id="UP000719412">
    <property type="component" value="Unassembled WGS sequence"/>
</dbReference>
<name>A0A8J6HDN8_TENMO</name>
<comment type="caution">
    <text evidence="2">The sequence shown here is derived from an EMBL/GenBank/DDBJ whole genome shotgun (WGS) entry which is preliminary data.</text>
</comment>
<gene>
    <name evidence="2" type="ORF">GEV33_011002</name>
</gene>
<dbReference type="EMBL" id="JABDTM020026547">
    <property type="protein sequence ID" value="KAH0811788.1"/>
    <property type="molecule type" value="Genomic_DNA"/>
</dbReference>
<proteinExistence type="predicted"/>
<sequence>MTPATCSLLVCLVLSKVVCHAYILRNLSDGVYASAGDVRNVAETQLQPKEKLKSEGNDVVDAARDIISSGLESIKSDIEKVPDNVDNAKPSDQDWKRLNETLEEFFDKYKKDTSGQNNITVQTIRDGFQNLTENFVPKLKRGSVAQKDYERQIQRPGFIAQIFSGGQ</sequence>
<dbReference type="AlphaFoldDB" id="A0A8J6HDN8"/>
<evidence type="ECO:0008006" key="4">
    <source>
        <dbReference type="Google" id="ProtNLM"/>
    </source>
</evidence>